<dbReference type="Proteomes" id="UP000323242">
    <property type="component" value="Unassembled WGS sequence"/>
</dbReference>
<organism evidence="1 2">
    <name type="scientific">Streptomyces parvus</name>
    <dbReference type="NCBI Taxonomy" id="66428"/>
    <lineage>
        <taxon>Bacteria</taxon>
        <taxon>Bacillati</taxon>
        <taxon>Actinomycetota</taxon>
        <taxon>Actinomycetes</taxon>
        <taxon>Kitasatosporales</taxon>
        <taxon>Streptomycetaceae</taxon>
        <taxon>Streptomyces</taxon>
    </lineage>
</organism>
<gene>
    <name evidence="1" type="ORF">FY004_34095</name>
</gene>
<dbReference type="RefSeq" id="WP_148904871.1">
    <property type="nucleotide sequence ID" value="NZ_VSZQ01000294.1"/>
</dbReference>
<keyword evidence="2" id="KW-1185">Reference proteome</keyword>
<proteinExistence type="predicted"/>
<accession>A0A5D4I6X5</accession>
<comment type="caution">
    <text evidence="1">The sequence shown here is derived from an EMBL/GenBank/DDBJ whole genome shotgun (WGS) entry which is preliminary data.</text>
</comment>
<protein>
    <submittedName>
        <fullName evidence="1">Uncharacterized protein</fullName>
    </submittedName>
</protein>
<evidence type="ECO:0000313" key="1">
    <source>
        <dbReference type="EMBL" id="TYR48798.1"/>
    </source>
</evidence>
<name>A0A5D4I6X5_9ACTN</name>
<evidence type="ECO:0000313" key="2">
    <source>
        <dbReference type="Proteomes" id="UP000323242"/>
    </source>
</evidence>
<reference evidence="1 2" key="1">
    <citation type="submission" date="2019-08" db="EMBL/GenBank/DDBJ databases">
        <title>Draft genome for granaticin producer strain Streptomyces parvus C05.</title>
        <authorList>
            <person name="Gonzalez-Pimentel J.L."/>
        </authorList>
    </citation>
    <scope>NUCLEOTIDE SEQUENCE [LARGE SCALE GENOMIC DNA]</scope>
    <source>
        <strain evidence="1 2">C05</strain>
    </source>
</reference>
<dbReference type="AlphaFoldDB" id="A0A5D4I6X5"/>
<dbReference type="EMBL" id="VSZQ01000294">
    <property type="protein sequence ID" value="TYR48798.1"/>
    <property type="molecule type" value="Genomic_DNA"/>
</dbReference>
<sequence>MSKRKKPGRRSMAGFPGRRTVVVDMLEIGAVHGSLTMRAGRDDGQLVCIVLPAPVLPSFMENLAHARLDSEEEYWRVIHHVTASTPVNGPGGIPRAVEKWLLAQNWSSVLAAAADDAPDSLALITHVGHIGLRLAPPYAAGRALAIFDPLQFQRLERSLLHACRTAHEQAVNSAVHPLETAALALRHISSQPWPPPAQPTLPSQEEAASYMQGRYEAFQRRSPYIRADDNTLNLSSESL</sequence>